<organism evidence="6 7">
    <name type="scientific">Aphanomyces stellatus</name>
    <dbReference type="NCBI Taxonomy" id="120398"/>
    <lineage>
        <taxon>Eukaryota</taxon>
        <taxon>Sar</taxon>
        <taxon>Stramenopiles</taxon>
        <taxon>Oomycota</taxon>
        <taxon>Saprolegniomycetes</taxon>
        <taxon>Saprolegniales</taxon>
        <taxon>Verrucalvaceae</taxon>
        <taxon>Aphanomyces</taxon>
    </lineage>
</organism>
<dbReference type="InterPro" id="IPR051132">
    <property type="entry name" value="3-5_Exonuclease_domain"/>
</dbReference>
<evidence type="ECO:0000256" key="3">
    <source>
        <dbReference type="SAM" id="MobiDB-lite"/>
    </source>
</evidence>
<reference evidence="5" key="2">
    <citation type="submission" date="2019-06" db="EMBL/GenBank/DDBJ databases">
        <title>Genomics analysis of Aphanomyces spp. identifies a new class of oomycete effector associated with host adaptation.</title>
        <authorList>
            <person name="Gaulin E."/>
        </authorList>
    </citation>
    <scope>NUCLEOTIDE SEQUENCE</scope>
    <source>
        <strain evidence="5">CBS 578.67</strain>
    </source>
</reference>
<dbReference type="InterPro" id="IPR002562">
    <property type="entry name" value="3'-5'_exonuclease_dom"/>
</dbReference>
<dbReference type="GO" id="GO:0005634">
    <property type="term" value="C:nucleus"/>
    <property type="evidence" value="ECO:0007669"/>
    <property type="project" value="TreeGrafter"/>
</dbReference>
<dbReference type="EMBL" id="CAADRA010006056">
    <property type="protein sequence ID" value="VFT93878.1"/>
    <property type="molecule type" value="Genomic_DNA"/>
</dbReference>
<dbReference type="GO" id="GO:0008408">
    <property type="term" value="F:3'-5' exonuclease activity"/>
    <property type="evidence" value="ECO:0007669"/>
    <property type="project" value="InterPro"/>
</dbReference>
<dbReference type="EMBL" id="VJMH01006035">
    <property type="protein sequence ID" value="KAF0691708.1"/>
    <property type="molecule type" value="Genomic_DNA"/>
</dbReference>
<name>A0A485L880_9STRA</name>
<sequence length="379" mass="42315">MLRVASASARRQCARPFSSKRGRRNRNQHAAFDESVSMDSKFGKDTMKKLDVVLAQARAKECAPREPREASEKEIRRLEKVMAKKQERLVSPEYLAQPIFRPDSPAYARFGDKTMGHYEDRVPEGIFPGPVHVITTLEEEMVLRPQLESMRVVGVDCETKPSVFRNYNVSPIALVQLASDDVSVLYRVRWGGRWNPTLQFPGLQHVMASADVIKVGHGCDFDFKSLQTCNLASCIVNTVDTLPMASKIGCLKPNLRALGMIWRNMCISKAMQTSNWEATHLTPDQVSYAATDAWLARQGKTNERTNELMLELVQFEPARKHLKALHYIDSMPGASRMDSAAIVSRLIEVARDEKHAAAARPPILPSASSSSSSSVCSIQ</sequence>
<dbReference type="OrthoDB" id="1920326at2759"/>
<dbReference type="InterPro" id="IPR012337">
    <property type="entry name" value="RNaseH-like_sf"/>
</dbReference>
<gene>
    <name evidence="6" type="primary">Aste57867_17120</name>
    <name evidence="5" type="ORF">As57867_017061</name>
    <name evidence="6" type="ORF">ASTE57867_17120</name>
</gene>
<dbReference type="GO" id="GO:0003676">
    <property type="term" value="F:nucleic acid binding"/>
    <property type="evidence" value="ECO:0007669"/>
    <property type="project" value="InterPro"/>
</dbReference>
<evidence type="ECO:0000313" key="6">
    <source>
        <dbReference type="EMBL" id="VFT93878.1"/>
    </source>
</evidence>
<dbReference type="GO" id="GO:0005737">
    <property type="term" value="C:cytoplasm"/>
    <property type="evidence" value="ECO:0007669"/>
    <property type="project" value="TreeGrafter"/>
</dbReference>
<evidence type="ECO:0000259" key="4">
    <source>
        <dbReference type="Pfam" id="PF01612"/>
    </source>
</evidence>
<dbReference type="Pfam" id="PF01612">
    <property type="entry name" value="DNA_pol_A_exo1"/>
    <property type="match status" value="1"/>
</dbReference>
<dbReference type="SUPFAM" id="SSF53098">
    <property type="entry name" value="Ribonuclease H-like"/>
    <property type="match status" value="1"/>
</dbReference>
<dbReference type="Gene3D" id="3.30.420.10">
    <property type="entry name" value="Ribonuclease H-like superfamily/Ribonuclease H"/>
    <property type="match status" value="1"/>
</dbReference>
<evidence type="ECO:0000256" key="1">
    <source>
        <dbReference type="ARBA" id="ARBA00022722"/>
    </source>
</evidence>
<evidence type="ECO:0000256" key="2">
    <source>
        <dbReference type="ARBA" id="ARBA00022801"/>
    </source>
</evidence>
<keyword evidence="2" id="KW-0378">Hydrolase</keyword>
<feature type="region of interest" description="Disordered" evidence="3">
    <location>
        <begin position="1"/>
        <end position="33"/>
    </location>
</feature>
<dbReference type="GO" id="GO:0006139">
    <property type="term" value="P:nucleobase-containing compound metabolic process"/>
    <property type="evidence" value="ECO:0007669"/>
    <property type="project" value="InterPro"/>
</dbReference>
<dbReference type="PANTHER" id="PTHR13620:SF104">
    <property type="entry name" value="EXONUCLEASE 3'-5' DOMAIN-CONTAINING PROTEIN 2"/>
    <property type="match status" value="1"/>
</dbReference>
<proteinExistence type="predicted"/>
<accession>A0A485L880</accession>
<feature type="domain" description="3'-5' exonuclease" evidence="4">
    <location>
        <begin position="132"/>
        <end position="295"/>
    </location>
</feature>
<protein>
    <submittedName>
        <fullName evidence="6">Aste57867_17120 protein</fullName>
    </submittedName>
</protein>
<dbReference type="PANTHER" id="PTHR13620">
    <property type="entry name" value="3-5 EXONUCLEASE"/>
    <property type="match status" value="1"/>
</dbReference>
<evidence type="ECO:0000313" key="7">
    <source>
        <dbReference type="Proteomes" id="UP000332933"/>
    </source>
</evidence>
<keyword evidence="1" id="KW-0540">Nuclease</keyword>
<reference evidence="6 7" key="1">
    <citation type="submission" date="2019-03" db="EMBL/GenBank/DDBJ databases">
        <authorList>
            <person name="Gaulin E."/>
            <person name="Dumas B."/>
        </authorList>
    </citation>
    <scope>NUCLEOTIDE SEQUENCE [LARGE SCALE GENOMIC DNA]</scope>
    <source>
        <strain evidence="6">CBS 568.67</strain>
    </source>
</reference>
<feature type="compositionally biased region" description="Basic residues" evidence="3">
    <location>
        <begin position="18"/>
        <end position="27"/>
    </location>
</feature>
<dbReference type="AlphaFoldDB" id="A0A485L880"/>
<feature type="region of interest" description="Disordered" evidence="3">
    <location>
        <begin position="358"/>
        <end position="379"/>
    </location>
</feature>
<keyword evidence="7" id="KW-1185">Reference proteome</keyword>
<dbReference type="Proteomes" id="UP000332933">
    <property type="component" value="Unassembled WGS sequence"/>
</dbReference>
<evidence type="ECO:0000313" key="5">
    <source>
        <dbReference type="EMBL" id="KAF0691708.1"/>
    </source>
</evidence>
<dbReference type="InterPro" id="IPR036397">
    <property type="entry name" value="RNaseH_sf"/>
</dbReference>